<accession>A0A059A9P7</accession>
<name>A0A059A9P7_EUCGR</name>
<dbReference type="EMBL" id="KK198762">
    <property type="protein sequence ID" value="KCW50376.1"/>
    <property type="molecule type" value="Genomic_DNA"/>
</dbReference>
<reference evidence="1" key="1">
    <citation type="submission" date="2013-07" db="EMBL/GenBank/DDBJ databases">
        <title>The genome of Eucalyptus grandis.</title>
        <authorList>
            <person name="Schmutz J."/>
            <person name="Hayes R."/>
            <person name="Myburg A."/>
            <person name="Tuskan G."/>
            <person name="Grattapaglia D."/>
            <person name="Rokhsar D.S."/>
        </authorList>
    </citation>
    <scope>NUCLEOTIDE SEQUENCE</scope>
    <source>
        <tissue evidence="1">Leaf extractions</tissue>
    </source>
</reference>
<sequence>MHRGALASSEAPAIEDATCNGIPQFSLDLSQLLSHSTDLGYLFCFESKSLFNETRAYNKSLNESFR</sequence>
<dbReference type="InParanoid" id="A0A059A9P7"/>
<dbReference type="AlphaFoldDB" id="A0A059A9P7"/>
<organism evidence="1">
    <name type="scientific">Eucalyptus grandis</name>
    <name type="common">Flooded gum</name>
    <dbReference type="NCBI Taxonomy" id="71139"/>
    <lineage>
        <taxon>Eukaryota</taxon>
        <taxon>Viridiplantae</taxon>
        <taxon>Streptophyta</taxon>
        <taxon>Embryophyta</taxon>
        <taxon>Tracheophyta</taxon>
        <taxon>Spermatophyta</taxon>
        <taxon>Magnoliopsida</taxon>
        <taxon>eudicotyledons</taxon>
        <taxon>Gunneridae</taxon>
        <taxon>Pentapetalae</taxon>
        <taxon>rosids</taxon>
        <taxon>malvids</taxon>
        <taxon>Myrtales</taxon>
        <taxon>Myrtaceae</taxon>
        <taxon>Myrtoideae</taxon>
        <taxon>Eucalypteae</taxon>
        <taxon>Eucalyptus</taxon>
    </lineage>
</organism>
<evidence type="ECO:0000313" key="1">
    <source>
        <dbReference type="EMBL" id="KCW50376.1"/>
    </source>
</evidence>
<gene>
    <name evidence="1" type="ORF">EUGRSUZ_J00132</name>
</gene>
<proteinExistence type="predicted"/>
<dbReference type="Gramene" id="KCW50376">
    <property type="protein sequence ID" value="KCW50376"/>
    <property type="gene ID" value="EUGRSUZ_J00132"/>
</dbReference>
<protein>
    <submittedName>
        <fullName evidence="1">Uncharacterized protein</fullName>
    </submittedName>
</protein>